<keyword evidence="4" id="KW-0813">Transport</keyword>
<dbReference type="Gene3D" id="2.70.98.90">
    <property type="match status" value="1"/>
</dbReference>
<evidence type="ECO:0000256" key="5">
    <source>
        <dbReference type="ARBA" id="ARBA00022475"/>
    </source>
</evidence>
<keyword evidence="5" id="KW-0472">Membrane</keyword>
<dbReference type="GO" id="GO:0015031">
    <property type="term" value="P:protein transport"/>
    <property type="evidence" value="ECO:0007669"/>
    <property type="project" value="UniProtKB-KW"/>
</dbReference>
<reference evidence="11" key="1">
    <citation type="journal article" date="2013" name="Environ. Microbiol.">
        <title>Microbiota from the distal guts of lean and obese adolescents exhibit partial functional redundancy besides clear differences in community structure.</title>
        <authorList>
            <person name="Ferrer M."/>
            <person name="Ruiz A."/>
            <person name="Lanza F."/>
            <person name="Haange S.B."/>
            <person name="Oberbach A."/>
            <person name="Till H."/>
            <person name="Bargiela R."/>
            <person name="Campoy C."/>
            <person name="Segura M.T."/>
            <person name="Richter M."/>
            <person name="von Bergen M."/>
            <person name="Seifert J."/>
            <person name="Suarez A."/>
        </authorList>
    </citation>
    <scope>NUCLEOTIDE SEQUENCE</scope>
</reference>
<accession>K1TXJ0</accession>
<dbReference type="EMBL" id="AJWY01004973">
    <property type="protein sequence ID" value="EKC70900.1"/>
    <property type="molecule type" value="Genomic_DNA"/>
</dbReference>
<gene>
    <name evidence="11" type="ORF">LEA_07542</name>
</gene>
<evidence type="ECO:0000256" key="1">
    <source>
        <dbReference type="ARBA" id="ARBA00004651"/>
    </source>
</evidence>
<dbReference type="InterPro" id="IPR028053">
    <property type="entry name" value="Membr_insert_YidC_N"/>
</dbReference>
<proteinExistence type="inferred from homology"/>
<dbReference type="Pfam" id="PF14849">
    <property type="entry name" value="YidC_periplas"/>
    <property type="match status" value="1"/>
</dbReference>
<dbReference type="InterPro" id="IPR038221">
    <property type="entry name" value="YidC_periplasmic_sf"/>
</dbReference>
<sequence>YLIDFTIQAVNMEGKLAATNNYVDIEWSQRARQIEKGYTYENRLAELTYKITGEGTDYLSANKNDEKEVPERLDWIAFKNQFFSSVFLADADFEKTKLSSKMETQGSGYIKDYSAEMSTKFDPAGKEPTQLFFYFGPNHYKTLTALDKGRDEKWELNRLVYLGWPLIRWIN</sequence>
<organism evidence="11">
    <name type="scientific">human gut metagenome</name>
    <dbReference type="NCBI Taxonomy" id="408170"/>
    <lineage>
        <taxon>unclassified sequences</taxon>
        <taxon>metagenomes</taxon>
        <taxon>organismal metagenomes</taxon>
    </lineage>
</organism>
<evidence type="ECO:0000256" key="3">
    <source>
        <dbReference type="ARBA" id="ARBA00015325"/>
    </source>
</evidence>
<evidence type="ECO:0000256" key="8">
    <source>
        <dbReference type="ARBA" id="ARBA00033245"/>
    </source>
</evidence>
<evidence type="ECO:0000313" key="11">
    <source>
        <dbReference type="EMBL" id="EKC70900.1"/>
    </source>
</evidence>
<comment type="caution">
    <text evidence="11">The sequence shown here is derived from an EMBL/GenBank/DDBJ whole genome shotgun (WGS) entry which is preliminary data.</text>
</comment>
<evidence type="ECO:0000256" key="4">
    <source>
        <dbReference type="ARBA" id="ARBA00022448"/>
    </source>
</evidence>
<dbReference type="GO" id="GO:0005886">
    <property type="term" value="C:plasma membrane"/>
    <property type="evidence" value="ECO:0007669"/>
    <property type="project" value="UniProtKB-SubCell"/>
</dbReference>
<evidence type="ECO:0000256" key="7">
    <source>
        <dbReference type="ARBA" id="ARBA00023186"/>
    </source>
</evidence>
<evidence type="ECO:0000256" key="9">
    <source>
        <dbReference type="ARBA" id="ARBA00033342"/>
    </source>
</evidence>
<feature type="non-terminal residue" evidence="11">
    <location>
        <position position="1"/>
    </location>
</feature>
<keyword evidence="5" id="KW-1003">Cell membrane</keyword>
<evidence type="ECO:0000259" key="10">
    <source>
        <dbReference type="Pfam" id="PF14849"/>
    </source>
</evidence>
<dbReference type="CDD" id="cd19961">
    <property type="entry name" value="EcYidC-like_peri"/>
    <property type="match status" value="1"/>
</dbReference>
<comment type="subcellular location">
    <subcellularLocation>
        <location evidence="1">Cell membrane</location>
        <topology evidence="1">Multi-pass membrane protein</topology>
    </subcellularLocation>
</comment>
<name>K1TXJ0_9ZZZZ</name>
<feature type="domain" description="Membrane insertase YidC N-terminal" evidence="10">
    <location>
        <begin position="1"/>
        <end position="168"/>
    </location>
</feature>
<keyword evidence="6" id="KW-0653">Protein transport</keyword>
<comment type="similarity">
    <text evidence="2">Belongs to the OXA1/ALB3/YidC family. Type 1 subfamily.</text>
</comment>
<evidence type="ECO:0000256" key="2">
    <source>
        <dbReference type="ARBA" id="ARBA00010527"/>
    </source>
</evidence>
<feature type="non-terminal residue" evidence="11">
    <location>
        <position position="171"/>
    </location>
</feature>
<protein>
    <recommendedName>
        <fullName evidence="3">Membrane protein insertase YidC</fullName>
    </recommendedName>
    <alternativeName>
        <fullName evidence="9">Foldase YidC</fullName>
    </alternativeName>
    <alternativeName>
        <fullName evidence="8">Membrane integrase YidC</fullName>
    </alternativeName>
</protein>
<keyword evidence="7" id="KW-0143">Chaperone</keyword>
<evidence type="ECO:0000256" key="6">
    <source>
        <dbReference type="ARBA" id="ARBA00022927"/>
    </source>
</evidence>
<dbReference type="AlphaFoldDB" id="K1TXJ0"/>